<evidence type="ECO:0000256" key="1">
    <source>
        <dbReference type="SAM" id="Phobius"/>
    </source>
</evidence>
<proteinExistence type="predicted"/>
<reference evidence="2 3" key="1">
    <citation type="submission" date="2021-06" db="EMBL/GenBank/DDBJ databases">
        <title>Microbial metabolic specificity influences pelagic lipid remineralization.</title>
        <authorList>
            <person name="Behrendt L."/>
            <person name="Hunter J.E."/>
            <person name="Alcolombri U."/>
            <person name="Smriga S."/>
            <person name="Mincer T."/>
            <person name="Lowenstein D.P."/>
            <person name="Peaudecerf F.J."/>
            <person name="Fernandez V.I."/>
            <person name="Fredricks H."/>
            <person name="Almblad H."/>
            <person name="Harrison J.J."/>
            <person name="Stocker R."/>
            <person name="Van Mooy B.A.S."/>
        </authorList>
    </citation>
    <scope>NUCLEOTIDE SEQUENCE [LARGE SCALE GENOMIC DNA]</scope>
    <source>
        <strain evidence="2 3">A252</strain>
    </source>
</reference>
<dbReference type="Proteomes" id="UP000683436">
    <property type="component" value="Chromosome"/>
</dbReference>
<gene>
    <name evidence="2" type="ORF">KQ248_09375</name>
</gene>
<name>A0ABX8J0X7_9GAMM</name>
<feature type="transmembrane region" description="Helical" evidence="1">
    <location>
        <begin position="112"/>
        <end position="130"/>
    </location>
</feature>
<organism evidence="2 3">
    <name type="scientific">Stutzerimonas zhaodongensis</name>
    <dbReference type="NCBI Taxonomy" id="1176257"/>
    <lineage>
        <taxon>Bacteria</taxon>
        <taxon>Pseudomonadati</taxon>
        <taxon>Pseudomonadota</taxon>
        <taxon>Gammaproteobacteria</taxon>
        <taxon>Pseudomonadales</taxon>
        <taxon>Pseudomonadaceae</taxon>
        <taxon>Stutzerimonas</taxon>
    </lineage>
</organism>
<dbReference type="EMBL" id="CP076683">
    <property type="protein sequence ID" value="QWV18829.1"/>
    <property type="molecule type" value="Genomic_DNA"/>
</dbReference>
<keyword evidence="1" id="KW-1133">Transmembrane helix</keyword>
<evidence type="ECO:0000313" key="3">
    <source>
        <dbReference type="Proteomes" id="UP000683436"/>
    </source>
</evidence>
<dbReference type="RefSeq" id="WP_128120086.1">
    <property type="nucleotide sequence ID" value="NZ_CP076683.1"/>
</dbReference>
<keyword evidence="3" id="KW-1185">Reference proteome</keyword>
<keyword evidence="1" id="KW-0472">Membrane</keyword>
<evidence type="ECO:0000313" key="2">
    <source>
        <dbReference type="EMBL" id="QWV18829.1"/>
    </source>
</evidence>
<accession>A0ABX8J0X7</accession>
<keyword evidence="1" id="KW-0812">Transmembrane</keyword>
<sequence length="133" mass="14919">MAITAAYIYPEFWYFAGVQGRESSKLSLQMSGILLQTISALMLALRIFRGPDVEQRKKDHDRLMALLSEDFNRNLKSKTSQAHLEIIHHPEKVNEIKSYYSAAFNFGETERLVAIAGLLMFAVGALLQLVSAG</sequence>
<protein>
    <submittedName>
        <fullName evidence="2">Uncharacterized protein</fullName>
    </submittedName>
</protein>
<feature type="transmembrane region" description="Helical" evidence="1">
    <location>
        <begin position="28"/>
        <end position="48"/>
    </location>
</feature>